<keyword evidence="2" id="KW-0813">Transport</keyword>
<comment type="subcellular location">
    <subcellularLocation>
        <location evidence="1">Cell membrane</location>
        <topology evidence="1">Multi-pass membrane protein</topology>
    </subcellularLocation>
</comment>
<evidence type="ECO:0000256" key="4">
    <source>
        <dbReference type="ARBA" id="ARBA00022692"/>
    </source>
</evidence>
<keyword evidence="3" id="KW-1003">Cell membrane</keyword>
<dbReference type="InterPro" id="IPR003445">
    <property type="entry name" value="Cat_transpt"/>
</dbReference>
<keyword evidence="10" id="KW-1185">Reference proteome</keyword>
<dbReference type="AlphaFoldDB" id="A0A1G6IXI1"/>
<organism evidence="9 10">
    <name type="scientific">Pelagirhabdus alkalitolerans</name>
    <dbReference type="NCBI Taxonomy" id="1612202"/>
    <lineage>
        <taxon>Bacteria</taxon>
        <taxon>Bacillati</taxon>
        <taxon>Bacillota</taxon>
        <taxon>Bacilli</taxon>
        <taxon>Bacillales</taxon>
        <taxon>Bacillaceae</taxon>
        <taxon>Pelagirhabdus</taxon>
    </lineage>
</organism>
<feature type="transmembrane region" description="Helical" evidence="8">
    <location>
        <begin position="79"/>
        <end position="105"/>
    </location>
</feature>
<gene>
    <name evidence="9" type="ORF">SAMN05421734_104165</name>
</gene>
<dbReference type="EMBL" id="FMYI01000004">
    <property type="protein sequence ID" value="SDC11130.1"/>
    <property type="molecule type" value="Genomic_DNA"/>
</dbReference>
<name>A0A1G6IXI1_9BACI</name>
<dbReference type="STRING" id="1612202.SAMN05421734_104165"/>
<evidence type="ECO:0000313" key="9">
    <source>
        <dbReference type="EMBL" id="SDC11130.1"/>
    </source>
</evidence>
<sequence>MRTERKQFNRVLKHLSTVQLIVLFYLSAIILATLIISVPVFHQTGIEFPLIDRLFTAISAISVTGLTVVPTELTFNTAGYFALAFILQFGGIGIMTLGTTIYILLGKRIGLRGRQLISVDQNRSTLSGLVRLMLKILQTVIIIEMIGMVLLSVHYLNYFDTWQEAWTQGFFAAVSATTNAGFDITGQSLIPFAGDYYVQTVNMILLVLGAIGFPVLIEVQHIIFGFRKNRRAEQRFSTFAKLTTTTFFLLALFGAVMIFLLERNHFLVDSSWHESLFYSLFQSITTRNGGLATMEMTQFTEPTLIVLSFLMFIGASPSSVGGGIRTTTFAIMLLSIFHYAKGHQSIKVFKREIDREDITRSYIVSVTAFMLCLAAILALSITEPFSHIEIMFEVFSAFGTTGLSLGITEDLSNIGKLIIMVMMFVGRIGIFSFLFIIRGKPNKDLYKYPKAKMIIG</sequence>
<protein>
    <submittedName>
        <fullName evidence="9">Potassium uptake protein, TrkH family</fullName>
    </submittedName>
</protein>
<dbReference type="Pfam" id="PF02386">
    <property type="entry name" value="TrkH"/>
    <property type="match status" value="1"/>
</dbReference>
<evidence type="ECO:0000313" key="10">
    <source>
        <dbReference type="Proteomes" id="UP000242949"/>
    </source>
</evidence>
<keyword evidence="6" id="KW-0406">Ion transport</keyword>
<dbReference type="OrthoDB" id="9810952at2"/>
<evidence type="ECO:0000256" key="7">
    <source>
        <dbReference type="ARBA" id="ARBA00023136"/>
    </source>
</evidence>
<feature type="transmembrane region" description="Helical" evidence="8">
    <location>
        <begin position="417"/>
        <end position="437"/>
    </location>
</feature>
<proteinExistence type="predicted"/>
<evidence type="ECO:0000256" key="3">
    <source>
        <dbReference type="ARBA" id="ARBA00022475"/>
    </source>
</evidence>
<feature type="transmembrane region" description="Helical" evidence="8">
    <location>
        <begin position="196"/>
        <end position="217"/>
    </location>
</feature>
<reference evidence="10" key="1">
    <citation type="submission" date="2016-09" db="EMBL/GenBank/DDBJ databases">
        <authorList>
            <person name="Varghese N."/>
            <person name="Submissions S."/>
        </authorList>
    </citation>
    <scope>NUCLEOTIDE SEQUENCE [LARGE SCALE GENOMIC DNA]</scope>
    <source>
        <strain evidence="10">S5</strain>
    </source>
</reference>
<feature type="transmembrane region" description="Helical" evidence="8">
    <location>
        <begin position="20"/>
        <end position="42"/>
    </location>
</feature>
<dbReference type="Proteomes" id="UP000242949">
    <property type="component" value="Unassembled WGS sequence"/>
</dbReference>
<keyword evidence="5 8" id="KW-1133">Transmembrane helix</keyword>
<feature type="transmembrane region" description="Helical" evidence="8">
    <location>
        <begin position="238"/>
        <end position="261"/>
    </location>
</feature>
<feature type="transmembrane region" description="Helical" evidence="8">
    <location>
        <begin position="132"/>
        <end position="156"/>
    </location>
</feature>
<dbReference type="GO" id="GO:0030001">
    <property type="term" value="P:metal ion transport"/>
    <property type="evidence" value="ECO:0007669"/>
    <property type="project" value="UniProtKB-ARBA"/>
</dbReference>
<dbReference type="PANTHER" id="PTHR32024:SF4">
    <property type="entry name" value="KTR SYSTEM POTASSIUM UPTAKE PROTEIN D"/>
    <property type="match status" value="1"/>
</dbReference>
<evidence type="ECO:0000256" key="8">
    <source>
        <dbReference type="SAM" id="Phobius"/>
    </source>
</evidence>
<dbReference type="GO" id="GO:0008324">
    <property type="term" value="F:monoatomic cation transmembrane transporter activity"/>
    <property type="evidence" value="ECO:0007669"/>
    <property type="project" value="InterPro"/>
</dbReference>
<dbReference type="PANTHER" id="PTHR32024">
    <property type="entry name" value="TRK SYSTEM POTASSIUM UPTAKE PROTEIN TRKG-RELATED"/>
    <property type="match status" value="1"/>
</dbReference>
<dbReference type="GO" id="GO:0005886">
    <property type="term" value="C:plasma membrane"/>
    <property type="evidence" value="ECO:0007669"/>
    <property type="project" value="UniProtKB-SubCell"/>
</dbReference>
<evidence type="ECO:0000256" key="6">
    <source>
        <dbReference type="ARBA" id="ARBA00023065"/>
    </source>
</evidence>
<feature type="transmembrane region" description="Helical" evidence="8">
    <location>
        <begin position="361"/>
        <end position="381"/>
    </location>
</feature>
<dbReference type="RefSeq" id="WP_090795176.1">
    <property type="nucleotide sequence ID" value="NZ_FMYI01000004.1"/>
</dbReference>
<keyword evidence="7 8" id="KW-0472">Membrane</keyword>
<keyword evidence="4 8" id="KW-0812">Transmembrane</keyword>
<accession>A0A1G6IXI1</accession>
<evidence type="ECO:0000256" key="5">
    <source>
        <dbReference type="ARBA" id="ARBA00022989"/>
    </source>
</evidence>
<evidence type="ECO:0000256" key="2">
    <source>
        <dbReference type="ARBA" id="ARBA00022448"/>
    </source>
</evidence>
<evidence type="ECO:0000256" key="1">
    <source>
        <dbReference type="ARBA" id="ARBA00004651"/>
    </source>
</evidence>